<evidence type="ECO:0000256" key="12">
    <source>
        <dbReference type="ARBA" id="ARBA00022844"/>
    </source>
</evidence>
<evidence type="ECO:0000256" key="1">
    <source>
        <dbReference type="ARBA" id="ARBA00004328"/>
    </source>
</evidence>
<dbReference type="GO" id="GO:0008270">
    <property type="term" value="F:zinc ion binding"/>
    <property type="evidence" value="ECO:0007669"/>
    <property type="project" value="InterPro"/>
</dbReference>
<keyword evidence="6" id="KW-0548">Nucleotidyltransferase</keyword>
<dbReference type="InterPro" id="IPR024387">
    <property type="entry name" value="Pept_C3G_Picornavir"/>
</dbReference>
<dbReference type="PROSITE" id="PS51218">
    <property type="entry name" value="SF3_HELICASE_2"/>
    <property type="match status" value="1"/>
</dbReference>
<evidence type="ECO:0000259" key="15">
    <source>
        <dbReference type="PROSITE" id="PS51874"/>
    </source>
</evidence>
<dbReference type="Pfam" id="PF12874">
    <property type="entry name" value="zf-met"/>
    <property type="match status" value="1"/>
</dbReference>
<dbReference type="InterPro" id="IPR009003">
    <property type="entry name" value="Peptidase_S1_PA"/>
</dbReference>
<proteinExistence type="predicted"/>
<dbReference type="SMART" id="SM00355">
    <property type="entry name" value="ZnF_C2H2"/>
    <property type="match status" value="2"/>
</dbReference>
<organism evidence="16">
    <name type="scientific">Riboviria sp</name>
    <dbReference type="NCBI Taxonomy" id="2585031"/>
    <lineage>
        <taxon>Viruses</taxon>
        <taxon>Riboviria</taxon>
    </lineage>
</organism>
<dbReference type="Pfam" id="PF00680">
    <property type="entry name" value="RdRP_1"/>
    <property type="match status" value="1"/>
</dbReference>
<evidence type="ECO:0000256" key="13">
    <source>
        <dbReference type="ARBA" id="ARBA00022953"/>
    </source>
</evidence>
<dbReference type="GO" id="GO:0004197">
    <property type="term" value="F:cysteine-type endopeptidase activity"/>
    <property type="evidence" value="ECO:0007669"/>
    <property type="project" value="InterPro"/>
</dbReference>
<evidence type="ECO:0000256" key="6">
    <source>
        <dbReference type="ARBA" id="ARBA00022695"/>
    </source>
</evidence>
<keyword evidence="10" id="KW-0788">Thiol protease</keyword>
<dbReference type="SUPFAM" id="SSF50494">
    <property type="entry name" value="Trypsin-like serine proteases"/>
    <property type="match status" value="1"/>
</dbReference>
<comment type="subcellular location">
    <subcellularLocation>
        <location evidence="1">Virion</location>
    </subcellularLocation>
</comment>
<dbReference type="GO" id="GO:0003724">
    <property type="term" value="F:RNA helicase activity"/>
    <property type="evidence" value="ECO:0007669"/>
    <property type="project" value="InterPro"/>
</dbReference>
<keyword evidence="9" id="KW-0347">Helicase</keyword>
<dbReference type="Gene3D" id="3.30.160.60">
    <property type="entry name" value="Classic Zinc Finger"/>
    <property type="match status" value="1"/>
</dbReference>
<dbReference type="InterPro" id="IPR013087">
    <property type="entry name" value="Znf_C2H2_type"/>
</dbReference>
<keyword evidence="7" id="KW-0547">Nucleotide-binding</keyword>
<dbReference type="GO" id="GO:0003968">
    <property type="term" value="F:RNA-directed RNA polymerase activity"/>
    <property type="evidence" value="ECO:0007669"/>
    <property type="project" value="InterPro"/>
</dbReference>
<dbReference type="InterPro" id="IPR036236">
    <property type="entry name" value="Znf_C2H2_sf"/>
</dbReference>
<dbReference type="CDD" id="cd23169">
    <property type="entry name" value="ps-ssRNAv-Picornavirales"/>
    <property type="match status" value="1"/>
</dbReference>
<evidence type="ECO:0000256" key="8">
    <source>
        <dbReference type="ARBA" id="ARBA00022801"/>
    </source>
</evidence>
<dbReference type="InterPro" id="IPR044067">
    <property type="entry name" value="PCV_3C_PRO"/>
</dbReference>
<dbReference type="GO" id="GO:0006351">
    <property type="term" value="P:DNA-templated transcription"/>
    <property type="evidence" value="ECO:0007669"/>
    <property type="project" value="InterPro"/>
</dbReference>
<dbReference type="PROSITE" id="PS51874">
    <property type="entry name" value="PCV_3C_PRO"/>
    <property type="match status" value="1"/>
</dbReference>
<dbReference type="Pfam" id="PF00910">
    <property type="entry name" value="RNA_helicase"/>
    <property type="match status" value="1"/>
</dbReference>
<sequence length="3158" mass="358303">MVRYQKACSPAQDTYNYEQTIDVAPTPPATCGHNQRKNDLISEQEMCRRIYNDLKRDDEPFLEEETEHKTQPQQNFPRFTPAGNPGLFVARNVPKFWYVPPGKNLYCSTCNKLCSSMATYDQHMVSPAHRLDTANRLHDGNNYCEDQDSWKCTVCSVSCDSLETLQIHYRGIRHQRGVRTLQELAQPDAKQVLVAWDKVNYTQGLNAGLLKPCKKCGLVNVDLIRHECREIVEEQSDFVTTAVVEPSTETSSVESGVMLTTIVPEAENVDVYALGSNETDGLDVETIDLTQNMAKPLLYYTYQWTPALNAGASVVDWQMPGDCYGLRKLNLHYNTNQMFELMRSDVQIDVHVTGQPFLAGKLVAYFLPVMQEDLHLPAQAMMNVQGVTGISACDSKVYRMTFPYSNLVYDYISTTHTPDLDFDPRKLCSFHLRCQNPIRSGGLDAPDKVGISIFVSYPNCSLKQPGARRELDFPVWKPVVNPQIKPPTAIPKPVSLPVDPKDINTGYNYIHVTGTWPPEVEGFAIYSGTDGKGQIIYNQYREISKITPPKEVPHYGQVDVNYHYISEPPQAPGYNLYPMYSVSDKTKFWEYVKIPVRREFVVEQGMDVDGVFKPVEGLFGGVLRVVSGAGMILKSVAGWFGLDKPSEGGRNRCVRLATSTEWPHSTEISDCVRLSTLPCTFTTPPVSSLNRDQAMDLYDLIRTPGWCYAVTWEMSGKLEDRLFQKAVTPHVWDPTTFKPGDEMYMTYLTQVALAFSFFSGPIDLTVEVIASKMHRGTLVGFHAPSDTPWKTVVEFGELSNFHVGTMSLEECHTFTFRLKQINNLPYVALCDVEGQQTQMNHHSNGIFYLNIMNNLTGPNNVSQALDVNIYLAAGDGFRFAVPAMPLLTIEDIPPDPTGNGFIGKPRREFVVEQSFFSSHTVTKSKCAYTAADDSHVGEDHMSMMCLVKRACMKTYTEHQLVYNGIYGKSFRVYIDDIFLKGKMSLTRQVGFNSWSCFFSQIFAYHRGSMRAHLRVRDALRPDKHLAHSVNWNPPGVDSSLIPMSGGMGTVFSDNAITLSTDIEVPWMKRENFERMSSKATERRLRFNMPQVQITLHDRPELDSDGVGHVLVDSWLEPGDDVMWLLPFNSPRLLVPADGAIRSCIRNAATVKLCNVAPLNELNVQPSSERELVEEQSDFSEVDSYIGEWMTDNSADPDEPDFSAGELLNLFGRFAHDHDMNEVYYDRLVHYKTGFGQVGDQAEPTLASVAELNKIWRLAAVWANHALDLVLCMQPVPHLQQFQQYTNSIMSVADQVRVNFGTYGRTMPRNMPEIRLVANMRAIRSVILSHNQMLEAWPRYRMPAVGATPHHPYPPFFEPPQQMETGFVHTTYPGNTDGTEEPAHEDFTYQDGEFLIDLDTVPRRARRRDYIDTSFDTFVAPVFREMVEEQTGESAIPMGAPSTSGRIPTSGHAYEQGGVMGKGAVMLGNFVESVVEMPAEVTKLIGEVKLMKPSMWQDFEQTMSKVRDIAETAEKHLVPQIALEMTNVGMHMTNIVMSKSVREFIVNFIHAVVGTLPGKLLSSLLYSHMNDLIGWFSPSATEVEEQAGDVVHPTIVKVVGLLITVVTTVMLGKKMQGRGGLETIYGLLAGTTLAGRFFTSIRSIKGCFDWICEMVSHIYHKLPWIVCPDNGPTGTKEFAQRAFSWVKQCEDFFNHVIGIETCWTADVRNRLYLLKDEGDVLMGEIFNAKYTNPSISVPVQHIMRTLNETIKECNPIMESSLARYDPFCVCFFGAAGIGKSAAGLKFCSDMGHLQGLAKFNLVYSRNDGDKYWSGYNGQPMVFVDDIGSHTDSEVVKEFLFMKSNSPFPLNMADLSDKGRHFTSKLVVTTCNNSFPELKELTHREAFYRRRNLLFRVDNIGRMPKDPKEFTNLQFSLIDSVDSKNSARVISGPYTYAEMLAFSTMVMRDYDMSQGDLISGIANPTEAASTMRERALESLTNLPIPDSIPNFEEILKGADVVEQALSNAQNQYYHLLSKVVGMPCQPEVRFVTHPFHREVVRRYVHQNRAAEFDMPAHTEIADLQEKVSDELSVLWDYAKPDCKKDEEALVPAIAMRVGAVNFNALESYRKFIVHMGQYSAQERREAQPEKRYYEKFVLPPDFLDSDYTPESRFTTGNWQRAFEWHDINRQVLDLDWKEYMELEYKKMDPKYAIRKKTKSTIAVEYAAAAMRKMVSMVESALKLLASYFEKFTTFLYSNMIKLTVVGCLMPMFVNLWLLQQAVRSEEGRERVKGEFRRNVVNSMHGRKCADDNPYFIYGPGDPDYDLWEKKKGKREQARVLEEQNGYHTGDGKHGATANRGIIVQSQDSDPQAENLITNRIIPGLYKGTICNELGNRSTRTTFFALEGKKFLINAHAIAQFPKDEQLYVILKVKGCDYYMPLNKEDYIINEHERDICVIRLGPRMVSFPNNIKHFVSLKDVEKLDRKGASLISKDDEGRCLMHLTEFTAVDYVDSATRRYRQVVQYDTTTHSGDCGSILVLHDTRIPHKIVGIHTARGLTSSQAYATVVDQETLREMCSILDARFEVPDVIAAPVPEHLVLLQSDPTFIPVGNFTILGKVKPEYQISRVNKTDFRPSPIHGQLYDVRSRPPLRYKELERLGLPQEPIVTSISKYGVPIGAFNDSSVKTATDFVTDLCRIHFKPQREPQLWSWKECVVGNPEFANMDRLNLNSSPGYPFVLKKGRKPGKREWISDEGEISADVLELCENYERRARKGKRTESIWMDCAKDERLPTEKVEAGKQRAFCAANMVNTIIGRRYFGDFAAAMYHNATDTFSLPGIDIHGPQWTKIWMKMRQTGSRGCSIDYKNWDGTLLPEVIQAVLLVIQRWYNDGEENFRVRACYFDELCHTTQIFRDCLYMSHQGSPSGILVCTIINTLGDKIFFCIAWIEINMQYKTGKADLVNMTSNVCDFIYGDDLTFTVSPAAEEYFNFTTIKAFFAQFGITVQLASKDGREDRLMPIEDLTLLKCGWRKDTACPIIIHPCLATDVIQELTNWIRKSPDEKQLFVDNLDDSLSFAYHYGEKYFNNHREGIMRVAGRMLDKPLLNYTELQRSHYEKYNISMGADLKLSHVRRNADLQRQGLQNHGTTDLDRNGMDQQPETRVINRGINLSQNWNENLLLV</sequence>
<dbReference type="InterPro" id="IPR043504">
    <property type="entry name" value="Peptidase_S1_PA_chymotrypsin"/>
</dbReference>
<dbReference type="SUPFAM" id="SSF57667">
    <property type="entry name" value="beta-beta-alpha zinc fingers"/>
    <property type="match status" value="1"/>
</dbReference>
<dbReference type="SMART" id="SM00451">
    <property type="entry name" value="ZnF_U1"/>
    <property type="match status" value="2"/>
</dbReference>
<evidence type="ECO:0000256" key="7">
    <source>
        <dbReference type="ARBA" id="ARBA00022741"/>
    </source>
</evidence>
<evidence type="ECO:0000256" key="10">
    <source>
        <dbReference type="ARBA" id="ARBA00022807"/>
    </source>
</evidence>
<keyword evidence="5" id="KW-0808">Transferase</keyword>
<dbReference type="SUPFAM" id="SSF88633">
    <property type="entry name" value="Positive stranded ssRNA viruses"/>
    <property type="match status" value="2"/>
</dbReference>
<dbReference type="CDD" id="cd00205">
    <property type="entry name" value="rhv_like"/>
    <property type="match status" value="1"/>
</dbReference>
<keyword evidence="12" id="KW-0946">Virion</keyword>
<evidence type="ECO:0000256" key="5">
    <source>
        <dbReference type="ARBA" id="ARBA00022679"/>
    </source>
</evidence>
<dbReference type="Gene3D" id="2.40.10.10">
    <property type="entry name" value="Trypsin-like serine proteases"/>
    <property type="match status" value="1"/>
</dbReference>
<keyword evidence="11" id="KW-0067">ATP-binding</keyword>
<dbReference type="EMBL" id="MN917681">
    <property type="protein sequence ID" value="QJI53478.1"/>
    <property type="molecule type" value="Genomic_RNA"/>
</dbReference>
<accession>A0A6M3YPH4</accession>
<evidence type="ECO:0000256" key="11">
    <source>
        <dbReference type="ARBA" id="ARBA00022840"/>
    </source>
</evidence>
<feature type="domain" description="Peptidase C3" evidence="15">
    <location>
        <begin position="2347"/>
        <end position="2551"/>
    </location>
</feature>
<evidence type="ECO:0000256" key="4">
    <source>
        <dbReference type="ARBA" id="ARBA00022670"/>
    </source>
</evidence>
<dbReference type="Pfam" id="PF12381">
    <property type="entry name" value="Peptidase_C3G"/>
    <property type="match status" value="1"/>
</dbReference>
<keyword evidence="8" id="KW-0378">Hydrolase</keyword>
<dbReference type="InterPro" id="IPR001205">
    <property type="entry name" value="RNA-dir_pol_C"/>
</dbReference>
<evidence type="ECO:0000256" key="3">
    <source>
        <dbReference type="ARBA" id="ARBA00022561"/>
    </source>
</evidence>
<dbReference type="InterPro" id="IPR043128">
    <property type="entry name" value="Rev_trsase/Diguanyl_cyclase"/>
</dbReference>
<dbReference type="InterPro" id="IPR029053">
    <property type="entry name" value="Viral_coat"/>
</dbReference>
<evidence type="ECO:0000256" key="2">
    <source>
        <dbReference type="ARBA" id="ARBA00020107"/>
    </source>
</evidence>
<dbReference type="GO" id="GO:0006508">
    <property type="term" value="P:proteolysis"/>
    <property type="evidence" value="ECO:0007669"/>
    <property type="project" value="UniProtKB-KW"/>
</dbReference>
<keyword evidence="4" id="KW-0645">Protease</keyword>
<reference evidence="16" key="1">
    <citation type="submission" date="2020-01" db="EMBL/GenBank/DDBJ databases">
        <title>Viral genomes from wild and zoo birds in China.</title>
        <authorList>
            <person name="Zhao M."/>
            <person name="Shan L.T."/>
            <person name="Yang X.S."/>
            <person name="Zhang W."/>
        </authorList>
    </citation>
    <scope>NUCLEOTIDE SEQUENCE</scope>
    <source>
        <strain evidence="16">Gbt105shi1</strain>
    </source>
</reference>
<evidence type="ECO:0000256" key="9">
    <source>
        <dbReference type="ARBA" id="ARBA00022806"/>
    </source>
</evidence>
<dbReference type="InterPro" id="IPR014759">
    <property type="entry name" value="Helicase_SF3_ssRNA_vir"/>
</dbReference>
<dbReference type="Gene3D" id="1.20.960.20">
    <property type="match status" value="1"/>
</dbReference>
<dbReference type="SUPFAM" id="SSF56672">
    <property type="entry name" value="DNA/RNA polymerases"/>
    <property type="match status" value="1"/>
</dbReference>
<dbReference type="GO" id="GO:0005524">
    <property type="term" value="F:ATP binding"/>
    <property type="evidence" value="ECO:0007669"/>
    <property type="project" value="UniProtKB-KW"/>
</dbReference>
<evidence type="ECO:0000259" key="14">
    <source>
        <dbReference type="PROSITE" id="PS51218"/>
    </source>
</evidence>
<dbReference type="Gene3D" id="3.30.70.270">
    <property type="match status" value="1"/>
</dbReference>
<evidence type="ECO:0000313" key="16">
    <source>
        <dbReference type="EMBL" id="QJI53478.1"/>
    </source>
</evidence>
<dbReference type="InterPro" id="IPR000605">
    <property type="entry name" value="Helicase_SF3_ssDNA/RNA_vir"/>
</dbReference>
<dbReference type="PROSITE" id="PS00028">
    <property type="entry name" value="ZINC_FINGER_C2H2_1"/>
    <property type="match status" value="2"/>
</dbReference>
<dbReference type="InterPro" id="IPR033703">
    <property type="entry name" value="Rhv-like"/>
</dbReference>
<name>A0A6M3YPH4_9VIRU</name>
<keyword evidence="3" id="KW-0167">Capsid protein</keyword>
<dbReference type="Gene3D" id="2.60.120.20">
    <property type="match status" value="3"/>
</dbReference>
<dbReference type="InterPro" id="IPR003604">
    <property type="entry name" value="Matrin/U1-like-C_Znf_C2H2"/>
</dbReference>
<dbReference type="GO" id="GO:0019028">
    <property type="term" value="C:viral capsid"/>
    <property type="evidence" value="ECO:0007669"/>
    <property type="project" value="UniProtKB-KW"/>
</dbReference>
<dbReference type="InterPro" id="IPR043502">
    <property type="entry name" value="DNA/RNA_pol_sf"/>
</dbReference>
<dbReference type="GO" id="GO:0033644">
    <property type="term" value="C:host cell membrane"/>
    <property type="evidence" value="ECO:0007669"/>
    <property type="project" value="UniProtKB-SubCell"/>
</dbReference>
<protein>
    <recommendedName>
        <fullName evidence="2">Genome polyprotein</fullName>
    </recommendedName>
</protein>
<feature type="domain" description="SF3 helicase" evidence="14">
    <location>
        <begin position="1742"/>
        <end position="1910"/>
    </location>
</feature>
<dbReference type="GO" id="GO:0003723">
    <property type="term" value="F:RNA binding"/>
    <property type="evidence" value="ECO:0007669"/>
    <property type="project" value="InterPro"/>
</dbReference>
<keyword evidence="13" id="KW-0693">Viral RNA replication</keyword>